<evidence type="ECO:0000313" key="9">
    <source>
        <dbReference type="EMBL" id="PVD20098.1"/>
    </source>
</evidence>
<evidence type="ECO:0000256" key="1">
    <source>
        <dbReference type="ARBA" id="ARBA00022723"/>
    </source>
</evidence>
<dbReference type="InterPro" id="IPR017907">
    <property type="entry name" value="Znf_RING_CS"/>
</dbReference>
<dbReference type="PROSITE" id="PS50089">
    <property type="entry name" value="ZF_RING_2"/>
    <property type="match status" value="1"/>
</dbReference>
<organism evidence="9 10">
    <name type="scientific">Pomacea canaliculata</name>
    <name type="common">Golden apple snail</name>
    <dbReference type="NCBI Taxonomy" id="400727"/>
    <lineage>
        <taxon>Eukaryota</taxon>
        <taxon>Metazoa</taxon>
        <taxon>Spiralia</taxon>
        <taxon>Lophotrochozoa</taxon>
        <taxon>Mollusca</taxon>
        <taxon>Gastropoda</taxon>
        <taxon>Caenogastropoda</taxon>
        <taxon>Architaenioglossa</taxon>
        <taxon>Ampullarioidea</taxon>
        <taxon>Ampullariidae</taxon>
        <taxon>Pomacea</taxon>
    </lineage>
</organism>
<feature type="coiled-coil region" evidence="5">
    <location>
        <begin position="244"/>
        <end position="271"/>
    </location>
</feature>
<dbReference type="SMART" id="SM00184">
    <property type="entry name" value="RING"/>
    <property type="match status" value="1"/>
</dbReference>
<dbReference type="GO" id="GO:0008270">
    <property type="term" value="F:zinc ion binding"/>
    <property type="evidence" value="ECO:0007669"/>
    <property type="project" value="UniProtKB-KW"/>
</dbReference>
<dbReference type="AlphaFoldDB" id="A0A2T7NG06"/>
<keyword evidence="1" id="KW-0479">Metal-binding</keyword>
<dbReference type="OrthoDB" id="6082856at2759"/>
<comment type="caution">
    <text evidence="9">The sequence shown here is derived from an EMBL/GenBank/DDBJ whole genome shotgun (WGS) entry which is preliminary data.</text>
</comment>
<dbReference type="EMBL" id="PZQS01000013">
    <property type="protein sequence ID" value="PVD20098.1"/>
    <property type="molecule type" value="Genomic_DNA"/>
</dbReference>
<evidence type="ECO:0000259" key="8">
    <source>
        <dbReference type="PROSITE" id="PS50119"/>
    </source>
</evidence>
<dbReference type="PANTHER" id="PTHR25462:SF296">
    <property type="entry name" value="MEIOTIC P26, ISOFORM F"/>
    <property type="match status" value="1"/>
</dbReference>
<protein>
    <recommendedName>
        <fullName evidence="11">RING-type domain-containing protein</fullName>
    </recommendedName>
</protein>
<dbReference type="GO" id="GO:0061630">
    <property type="term" value="F:ubiquitin protein ligase activity"/>
    <property type="evidence" value="ECO:0007669"/>
    <property type="project" value="TreeGrafter"/>
</dbReference>
<dbReference type="Pfam" id="PF13445">
    <property type="entry name" value="zf-RING_UBOX"/>
    <property type="match status" value="1"/>
</dbReference>
<evidence type="ECO:0000259" key="7">
    <source>
        <dbReference type="PROSITE" id="PS50089"/>
    </source>
</evidence>
<evidence type="ECO:0000313" key="10">
    <source>
        <dbReference type="Proteomes" id="UP000245119"/>
    </source>
</evidence>
<evidence type="ECO:0008006" key="11">
    <source>
        <dbReference type="Google" id="ProtNLM"/>
    </source>
</evidence>
<dbReference type="Proteomes" id="UP000245119">
    <property type="component" value="Linkage Group LG13"/>
</dbReference>
<reference evidence="9 10" key="1">
    <citation type="submission" date="2018-04" db="EMBL/GenBank/DDBJ databases">
        <title>The genome of golden apple snail Pomacea canaliculata provides insight into stress tolerance and invasive adaptation.</title>
        <authorList>
            <person name="Liu C."/>
            <person name="Liu B."/>
            <person name="Ren Y."/>
            <person name="Zhang Y."/>
            <person name="Wang H."/>
            <person name="Li S."/>
            <person name="Jiang F."/>
            <person name="Yin L."/>
            <person name="Zhang G."/>
            <person name="Qian W."/>
            <person name="Fan W."/>
        </authorList>
    </citation>
    <scope>NUCLEOTIDE SEQUENCE [LARGE SCALE GENOMIC DNA]</scope>
    <source>
        <strain evidence="9">SZHN2017</strain>
        <tissue evidence="9">Muscle</tissue>
    </source>
</reference>
<sequence length="694" mass="76571">MASGITNDDSDPLECTVCLEPYKEPKMLPCYHTFCLECLVSYVHQNGVATRDGQQFTCPNCRQSTFVPAGGVCKFQTNFYIEAIRRRNHLEDRRTPLKNRVISTGMNTTGARSTEVLGSLDLMLIKKAVGDGINVREPCSHVPSHKGELFCERCLVAICKVCANNSHKDHSLRFVVDIFHETRNSLGEARYKAIKMKQYLAGIKQDCSDYAEGLIKGFSEIRMEVANQRKAAHELIDTLCEDFLKGANERLHLELERVDKHKAELDELLHRGSAIHDAAEDAQVGDIVTMVKTDQKTNKECREMNSLLPGVLKDKKIFCFEKPQQTLNNLLLTGNVYGIIQDHHTTSHQLDQGSNQNMSAEPISGGDVTETSFPIQEEQHSLTAITNFLEISQTAKSQLEPDHNNTGKLVNSFLVDKDLEIKHIIPSCNMTNKAWICYGQASPVIVLVSDHGQKLQGVHTRGDACGCALLDQHTGLIASPANRIVRNICLDADGGDDNVHGSVFASTSFPPTCVTVGSIGIAVAGKRNLIFSPTIDGLNFRWVINNEDLLQKPCSLTFSKISGSDILAIADRGPRAVYIFYKGTESRNFECESLYEYRGEGLVDMVCKGRFNPVSVSGRDGLVAVLDQSTCSVALLGEQFSVVGIVSLIDLEMPVFIPSALAFASFDVSCTRVWIGDRNGFVYILDLPKPVTCD</sequence>
<evidence type="ECO:0000256" key="5">
    <source>
        <dbReference type="SAM" id="Coils"/>
    </source>
</evidence>
<dbReference type="SUPFAM" id="SSF57850">
    <property type="entry name" value="RING/U-box"/>
    <property type="match status" value="1"/>
</dbReference>
<dbReference type="Gene3D" id="3.30.160.60">
    <property type="entry name" value="Classic Zinc Finger"/>
    <property type="match status" value="1"/>
</dbReference>
<accession>A0A2T7NG06</accession>
<evidence type="ECO:0000256" key="4">
    <source>
        <dbReference type="PROSITE-ProRule" id="PRU00024"/>
    </source>
</evidence>
<dbReference type="InterPro" id="IPR027370">
    <property type="entry name" value="Znf-RING_euk"/>
</dbReference>
<keyword evidence="5" id="KW-0175">Coiled coil</keyword>
<dbReference type="InterPro" id="IPR013083">
    <property type="entry name" value="Znf_RING/FYVE/PHD"/>
</dbReference>
<dbReference type="PANTHER" id="PTHR25462">
    <property type="entry name" value="BONUS, ISOFORM C-RELATED"/>
    <property type="match status" value="1"/>
</dbReference>
<feature type="domain" description="RING-type" evidence="7">
    <location>
        <begin position="15"/>
        <end position="62"/>
    </location>
</feature>
<dbReference type="InterPro" id="IPR047153">
    <property type="entry name" value="TRIM45/56/19-like"/>
</dbReference>
<feature type="domain" description="B box-type" evidence="8">
    <location>
        <begin position="134"/>
        <end position="175"/>
    </location>
</feature>
<feature type="compositionally biased region" description="Polar residues" evidence="6">
    <location>
        <begin position="347"/>
        <end position="359"/>
    </location>
</feature>
<proteinExistence type="predicted"/>
<evidence type="ECO:0000256" key="3">
    <source>
        <dbReference type="ARBA" id="ARBA00022833"/>
    </source>
</evidence>
<dbReference type="PROSITE" id="PS00518">
    <property type="entry name" value="ZF_RING_1"/>
    <property type="match status" value="1"/>
</dbReference>
<dbReference type="PROSITE" id="PS50119">
    <property type="entry name" value="ZF_BBOX"/>
    <property type="match status" value="1"/>
</dbReference>
<evidence type="ECO:0000256" key="2">
    <source>
        <dbReference type="ARBA" id="ARBA00022771"/>
    </source>
</evidence>
<dbReference type="Gene3D" id="3.30.40.10">
    <property type="entry name" value="Zinc/RING finger domain, C3HC4 (zinc finger)"/>
    <property type="match status" value="1"/>
</dbReference>
<keyword evidence="3" id="KW-0862">Zinc</keyword>
<name>A0A2T7NG06_POMCA</name>
<feature type="region of interest" description="Disordered" evidence="6">
    <location>
        <begin position="347"/>
        <end position="369"/>
    </location>
</feature>
<dbReference type="InterPro" id="IPR000315">
    <property type="entry name" value="Znf_B-box"/>
</dbReference>
<dbReference type="InterPro" id="IPR001841">
    <property type="entry name" value="Znf_RING"/>
</dbReference>
<keyword evidence="10" id="KW-1185">Reference proteome</keyword>
<gene>
    <name evidence="9" type="ORF">C0Q70_20592</name>
</gene>
<keyword evidence="2 4" id="KW-0863">Zinc-finger</keyword>
<dbReference type="SUPFAM" id="SSF57845">
    <property type="entry name" value="B-box zinc-binding domain"/>
    <property type="match status" value="1"/>
</dbReference>
<evidence type="ECO:0000256" key="6">
    <source>
        <dbReference type="SAM" id="MobiDB-lite"/>
    </source>
</evidence>